<organism evidence="12 13">
    <name type="scientific">Limobrevibacterium gyesilva</name>
    <dbReference type="NCBI Taxonomy" id="2991712"/>
    <lineage>
        <taxon>Bacteria</taxon>
        <taxon>Pseudomonadati</taxon>
        <taxon>Pseudomonadota</taxon>
        <taxon>Alphaproteobacteria</taxon>
        <taxon>Acetobacterales</taxon>
        <taxon>Acetobacteraceae</taxon>
        <taxon>Limobrevibacterium</taxon>
    </lineage>
</organism>
<comment type="catalytic activity">
    <reaction evidence="10">
        <text>L-isoleucine + 2-oxoglutarate = (S)-3-methyl-2-oxopentanoate + L-glutamate</text>
        <dbReference type="Rhea" id="RHEA:24801"/>
        <dbReference type="ChEBI" id="CHEBI:16810"/>
        <dbReference type="ChEBI" id="CHEBI:29985"/>
        <dbReference type="ChEBI" id="CHEBI:35146"/>
        <dbReference type="ChEBI" id="CHEBI:58045"/>
        <dbReference type="EC" id="2.6.1.42"/>
    </reaction>
</comment>
<sequence length="281" mass="30449">MAATFWLDGHWTDEAPRLTGPADHSFWQSSVIFDGARAIAGLAPDLDLHCRRAIASAHAMALKPGIAAEEIERLAIEGIRRFPRDAVLYIKPVFYAAGGMISADSATTAFVLHIFEAPLPGAGGFSATLSPLRRPAPEMAPTDAKAACLYPNSDRATREANGRGFDHAVMRDPWDNIAEFAFANLMLVKGGRVLTPAANGTFLAGITRRRVMALLNEAGTEAVEAKLTAQDLHDADEIFSCGNYGKVVACTRFEDRQLNAGPVFTEARRRYFAWAEGSRVN</sequence>
<comment type="similarity">
    <text evidence="5">Belongs to the class-IV pyridoxal-phosphate-dependent aminotransferase family.</text>
</comment>
<reference evidence="12" key="2">
    <citation type="submission" date="2022-10" db="EMBL/GenBank/DDBJ databases">
        <authorList>
            <person name="Trinh H.N."/>
        </authorList>
    </citation>
    <scope>NUCLEOTIDE SEQUENCE</scope>
    <source>
        <strain evidence="12">RN2-1</strain>
    </source>
</reference>
<keyword evidence="8" id="KW-0100">Branched-chain amino acid biosynthesis</keyword>
<evidence type="ECO:0000256" key="11">
    <source>
        <dbReference type="ARBA" id="ARBA00049229"/>
    </source>
</evidence>
<keyword evidence="12" id="KW-0032">Aminotransferase</keyword>
<accession>A0AA42CEF5</accession>
<evidence type="ECO:0000256" key="10">
    <source>
        <dbReference type="ARBA" id="ARBA00048798"/>
    </source>
</evidence>
<evidence type="ECO:0000256" key="1">
    <source>
        <dbReference type="ARBA" id="ARBA00003109"/>
    </source>
</evidence>
<dbReference type="PANTHER" id="PTHR42743">
    <property type="entry name" value="AMINO-ACID AMINOTRANSFERASE"/>
    <property type="match status" value="1"/>
</dbReference>
<evidence type="ECO:0000256" key="8">
    <source>
        <dbReference type="ARBA" id="ARBA00023304"/>
    </source>
</evidence>
<dbReference type="RefSeq" id="WP_264713914.1">
    <property type="nucleotide sequence ID" value="NZ_JAPDNT010000007.1"/>
</dbReference>
<keyword evidence="12" id="KW-0808">Transferase</keyword>
<comment type="pathway">
    <text evidence="2">Amino-acid biosynthesis; L-isoleucine biosynthesis; L-isoleucine from 2-oxobutanoate: step 4/4.</text>
</comment>
<comment type="caution">
    <text evidence="12">The sequence shown here is derived from an EMBL/GenBank/DDBJ whole genome shotgun (WGS) entry which is preliminary data.</text>
</comment>
<dbReference type="Gene3D" id="3.20.10.10">
    <property type="entry name" value="D-amino Acid Aminotransferase, subunit A, domain 2"/>
    <property type="match status" value="1"/>
</dbReference>
<dbReference type="GO" id="GO:0005829">
    <property type="term" value="C:cytosol"/>
    <property type="evidence" value="ECO:0007669"/>
    <property type="project" value="TreeGrafter"/>
</dbReference>
<evidence type="ECO:0000256" key="4">
    <source>
        <dbReference type="ARBA" id="ARBA00005072"/>
    </source>
</evidence>
<gene>
    <name evidence="12" type="ORF">OL599_11620</name>
</gene>
<dbReference type="GO" id="GO:0004084">
    <property type="term" value="F:branched-chain-amino-acid transaminase activity"/>
    <property type="evidence" value="ECO:0007669"/>
    <property type="project" value="UniProtKB-EC"/>
</dbReference>
<dbReference type="Gene3D" id="3.30.470.10">
    <property type="match status" value="1"/>
</dbReference>
<dbReference type="Pfam" id="PF01063">
    <property type="entry name" value="Aminotran_4"/>
    <property type="match status" value="1"/>
</dbReference>
<evidence type="ECO:0000256" key="6">
    <source>
        <dbReference type="ARBA" id="ARBA00013053"/>
    </source>
</evidence>
<comment type="pathway">
    <text evidence="4">Amino-acid biosynthesis; L-leucine biosynthesis; L-leucine from 3-methyl-2-oxobutanoate: step 4/4.</text>
</comment>
<evidence type="ECO:0000313" key="13">
    <source>
        <dbReference type="Proteomes" id="UP001165679"/>
    </source>
</evidence>
<dbReference type="PANTHER" id="PTHR42743:SF11">
    <property type="entry name" value="AMINODEOXYCHORISMATE LYASE"/>
    <property type="match status" value="1"/>
</dbReference>
<evidence type="ECO:0000256" key="9">
    <source>
        <dbReference type="ARBA" id="ARBA00048212"/>
    </source>
</evidence>
<comment type="pathway">
    <text evidence="3">Amino-acid biosynthesis; L-valine biosynthesis; L-valine from pyruvate: step 4/4.</text>
</comment>
<dbReference type="InterPro" id="IPR050571">
    <property type="entry name" value="Class-IV_PLP-Dep_Aminotrnsfr"/>
</dbReference>
<comment type="catalytic activity">
    <reaction evidence="9">
        <text>L-valine + 2-oxoglutarate = 3-methyl-2-oxobutanoate + L-glutamate</text>
        <dbReference type="Rhea" id="RHEA:24813"/>
        <dbReference type="ChEBI" id="CHEBI:11851"/>
        <dbReference type="ChEBI" id="CHEBI:16810"/>
        <dbReference type="ChEBI" id="CHEBI:29985"/>
        <dbReference type="ChEBI" id="CHEBI:57762"/>
        <dbReference type="EC" id="2.6.1.42"/>
    </reaction>
</comment>
<dbReference type="InterPro" id="IPR043132">
    <property type="entry name" value="BCAT-like_C"/>
</dbReference>
<name>A0AA42CEF5_9PROT</name>
<keyword evidence="13" id="KW-1185">Reference proteome</keyword>
<proteinExistence type="inferred from homology"/>
<keyword evidence="8" id="KW-0028">Amino-acid biosynthesis</keyword>
<dbReference type="Proteomes" id="UP001165679">
    <property type="component" value="Unassembled WGS sequence"/>
</dbReference>
<evidence type="ECO:0000256" key="3">
    <source>
        <dbReference type="ARBA" id="ARBA00004931"/>
    </source>
</evidence>
<dbReference type="InterPro" id="IPR036038">
    <property type="entry name" value="Aminotransferase-like"/>
</dbReference>
<evidence type="ECO:0000313" key="12">
    <source>
        <dbReference type="EMBL" id="MCW3475219.1"/>
    </source>
</evidence>
<evidence type="ECO:0000256" key="5">
    <source>
        <dbReference type="ARBA" id="ARBA00009320"/>
    </source>
</evidence>
<comment type="catalytic activity">
    <reaction evidence="11">
        <text>L-leucine + 2-oxoglutarate = 4-methyl-2-oxopentanoate + L-glutamate</text>
        <dbReference type="Rhea" id="RHEA:18321"/>
        <dbReference type="ChEBI" id="CHEBI:16810"/>
        <dbReference type="ChEBI" id="CHEBI:17865"/>
        <dbReference type="ChEBI" id="CHEBI:29985"/>
        <dbReference type="ChEBI" id="CHEBI:57427"/>
        <dbReference type="EC" id="2.6.1.42"/>
    </reaction>
</comment>
<evidence type="ECO:0000256" key="7">
    <source>
        <dbReference type="ARBA" id="ARBA00014472"/>
    </source>
</evidence>
<dbReference type="GO" id="GO:0009082">
    <property type="term" value="P:branched-chain amino acid biosynthetic process"/>
    <property type="evidence" value="ECO:0007669"/>
    <property type="project" value="UniProtKB-KW"/>
</dbReference>
<dbReference type="InterPro" id="IPR043131">
    <property type="entry name" value="BCAT-like_N"/>
</dbReference>
<comment type="function">
    <text evidence="1">Acts on leucine, isoleucine and valine.</text>
</comment>
<reference evidence="12" key="1">
    <citation type="submission" date="2022-09" db="EMBL/GenBank/DDBJ databases">
        <title>Rhodovastum sp. nov. RN2-1 isolated from soil in Seongnam, South Korea.</title>
        <authorList>
            <person name="Le N.T."/>
        </authorList>
    </citation>
    <scope>NUCLEOTIDE SEQUENCE</scope>
    <source>
        <strain evidence="12">RN2-1</strain>
    </source>
</reference>
<protein>
    <recommendedName>
        <fullName evidence="7">Probable branched-chain-amino-acid aminotransferase</fullName>
        <ecNumber evidence="6">2.6.1.42</ecNumber>
    </recommendedName>
</protein>
<evidence type="ECO:0000256" key="2">
    <source>
        <dbReference type="ARBA" id="ARBA00004824"/>
    </source>
</evidence>
<dbReference type="AlphaFoldDB" id="A0AA42CEF5"/>
<dbReference type="InterPro" id="IPR001544">
    <property type="entry name" value="Aminotrans_IV"/>
</dbReference>
<dbReference type="EMBL" id="JAPDNT010000007">
    <property type="protein sequence ID" value="MCW3475219.1"/>
    <property type="molecule type" value="Genomic_DNA"/>
</dbReference>
<dbReference type="SUPFAM" id="SSF56752">
    <property type="entry name" value="D-aminoacid aminotransferase-like PLP-dependent enzymes"/>
    <property type="match status" value="1"/>
</dbReference>
<dbReference type="EC" id="2.6.1.42" evidence="6"/>
<dbReference type="NCBIfam" id="NF009896">
    <property type="entry name" value="PRK13356.1"/>
    <property type="match status" value="1"/>
</dbReference>